<evidence type="ECO:0000313" key="2">
    <source>
        <dbReference type="EMBL" id="OEU09063.1"/>
    </source>
</evidence>
<evidence type="ECO:0000256" key="1">
    <source>
        <dbReference type="SAM" id="MobiDB-lite"/>
    </source>
</evidence>
<accession>A0A1E7EU38</accession>
<gene>
    <name evidence="2" type="ORF">FRACYDRAFT_264363</name>
</gene>
<dbReference type="EMBL" id="KV784377">
    <property type="protein sequence ID" value="OEU09063.1"/>
    <property type="molecule type" value="Genomic_DNA"/>
</dbReference>
<reference evidence="2 3" key="1">
    <citation type="submission" date="2016-09" db="EMBL/GenBank/DDBJ databases">
        <title>Extensive genetic diversity and differential bi-allelic expression allows diatom success in the polar Southern Ocean.</title>
        <authorList>
            <consortium name="DOE Joint Genome Institute"/>
            <person name="Mock T."/>
            <person name="Otillar R.P."/>
            <person name="Strauss J."/>
            <person name="Dupont C."/>
            <person name="Frickenhaus S."/>
            <person name="Maumus F."/>
            <person name="Mcmullan M."/>
            <person name="Sanges R."/>
            <person name="Schmutz J."/>
            <person name="Toseland A."/>
            <person name="Valas R."/>
            <person name="Veluchamy A."/>
            <person name="Ward B.J."/>
            <person name="Allen A."/>
            <person name="Barry K."/>
            <person name="Falciatore A."/>
            <person name="Ferrante M."/>
            <person name="Fortunato A.E."/>
            <person name="Gloeckner G."/>
            <person name="Gruber A."/>
            <person name="Hipkin R."/>
            <person name="Janech M."/>
            <person name="Kroth P."/>
            <person name="Leese F."/>
            <person name="Lindquist E."/>
            <person name="Lyon B.R."/>
            <person name="Martin J."/>
            <person name="Mayer C."/>
            <person name="Parker M."/>
            <person name="Quesneville H."/>
            <person name="Raymond J."/>
            <person name="Uhlig C."/>
            <person name="Valentin K.U."/>
            <person name="Worden A.Z."/>
            <person name="Armbrust E.V."/>
            <person name="Bowler C."/>
            <person name="Green B."/>
            <person name="Moulton V."/>
            <person name="Van Oosterhout C."/>
            <person name="Grigoriev I."/>
        </authorList>
    </citation>
    <scope>NUCLEOTIDE SEQUENCE [LARGE SCALE GENOMIC DNA]</scope>
    <source>
        <strain evidence="2 3">CCMP1102</strain>
    </source>
</reference>
<feature type="region of interest" description="Disordered" evidence="1">
    <location>
        <begin position="298"/>
        <end position="333"/>
    </location>
</feature>
<proteinExistence type="predicted"/>
<dbReference type="AlphaFoldDB" id="A0A1E7EU38"/>
<dbReference type="InParanoid" id="A0A1E7EU38"/>
<sequence>MTIVAANLLDRWSLPDSPTYSSGDNSNGGGSGGWNFIMEYPVSNDIAEADNDMNIKIHVYDNGCRYNEVHEVSQPFKEKTPKTGRLTYGAKAGISNELYVPITPCGIPLPELMYEVCNSEEEDSGTTTTCTTSTTTTEEEGPTSTSPIPIAEKLTFPQGSIIHVCVRPDDLSIGQVSIRTIEYLIFETVATSTSSSIFGNNNVYRQSAVEDGSTAVSQGLSDMKCGKRKSELLVGLAVGLDDDDDDDESVCVASTLLSAPFFTRRSKESTSLPDVHAYGAATLEFRKDFNNRRIKNRQLQVQQQQQRRHSSLLRRREQQQEQQQQQQQRIPQRRIQVQHLDRYWNMTRPSVVFGGGDGMSSGLNFELEYEVSDAITNDMVQIEIWDKNCQLGRGIDDNPLLSLPSSSSSLSSIPSLMEILKTDAIETGDGHSGGTQRFRTTVRWKVEDPKFGQKLSESLFFKESSDGSFAQMSLCVRCQLHTKEQLSNGRIEVNYLETPVSVNIDFTDDISIAGVGFSLASIEDPCVDKLQKLYGGRDYGGGVYSDDDIFFTQLDYSSTTLYKSTSLGGESLSSGYDGSIRSSSGPNSESSVYYYSVASSPFSASGSGSSSSAAAGTETSYWCWTAKTTFLMISGKMLLFLL</sequence>
<keyword evidence="3" id="KW-1185">Reference proteome</keyword>
<protein>
    <submittedName>
        <fullName evidence="2">Uncharacterized protein</fullName>
    </submittedName>
</protein>
<feature type="compositionally biased region" description="Low complexity" evidence="1">
    <location>
        <begin position="320"/>
        <end position="333"/>
    </location>
</feature>
<organism evidence="2 3">
    <name type="scientific">Fragilariopsis cylindrus CCMP1102</name>
    <dbReference type="NCBI Taxonomy" id="635003"/>
    <lineage>
        <taxon>Eukaryota</taxon>
        <taxon>Sar</taxon>
        <taxon>Stramenopiles</taxon>
        <taxon>Ochrophyta</taxon>
        <taxon>Bacillariophyta</taxon>
        <taxon>Bacillariophyceae</taxon>
        <taxon>Bacillariophycidae</taxon>
        <taxon>Bacillariales</taxon>
        <taxon>Bacillariaceae</taxon>
        <taxon>Fragilariopsis</taxon>
    </lineage>
</organism>
<feature type="compositionally biased region" description="Low complexity" evidence="1">
    <location>
        <begin position="125"/>
        <end position="146"/>
    </location>
</feature>
<dbReference type="Proteomes" id="UP000095751">
    <property type="component" value="Unassembled WGS sequence"/>
</dbReference>
<feature type="region of interest" description="Disordered" evidence="1">
    <location>
        <begin position="120"/>
        <end position="149"/>
    </location>
</feature>
<dbReference type="KEGG" id="fcy:FRACYDRAFT_264363"/>
<evidence type="ECO:0000313" key="3">
    <source>
        <dbReference type="Proteomes" id="UP000095751"/>
    </source>
</evidence>
<name>A0A1E7EU38_9STRA</name>
<dbReference type="OrthoDB" id="10663020at2759"/>